<proteinExistence type="predicted"/>
<feature type="transmembrane region" description="Helical" evidence="1">
    <location>
        <begin position="12"/>
        <end position="34"/>
    </location>
</feature>
<reference evidence="3" key="1">
    <citation type="journal article" date="2014" name="Int. J. Syst. Evol. Microbiol.">
        <title>Complete genome sequence of Corynebacterium casei LMG S-19264T (=DSM 44701T), isolated from a smear-ripened cheese.</title>
        <authorList>
            <consortium name="US DOE Joint Genome Institute (JGI-PGF)"/>
            <person name="Walter F."/>
            <person name="Albersmeier A."/>
            <person name="Kalinowski J."/>
            <person name="Ruckert C."/>
        </authorList>
    </citation>
    <scope>NUCLEOTIDE SEQUENCE</scope>
    <source>
        <strain evidence="3">NBRC 110023</strain>
    </source>
</reference>
<dbReference type="PANTHER" id="PTHR43081:SF1">
    <property type="entry name" value="ADENYLATE CYCLASE, TERMINAL-DIFFERENTIATION SPECIFIC"/>
    <property type="match status" value="1"/>
</dbReference>
<accession>A0AA37WLB2</accession>
<dbReference type="SUPFAM" id="SSF55073">
    <property type="entry name" value="Nucleotide cyclase"/>
    <property type="match status" value="1"/>
</dbReference>
<dbReference type="SMART" id="SM00044">
    <property type="entry name" value="CYCc"/>
    <property type="match status" value="1"/>
</dbReference>
<dbReference type="GO" id="GO:0006171">
    <property type="term" value="P:cAMP biosynthetic process"/>
    <property type="evidence" value="ECO:0007669"/>
    <property type="project" value="TreeGrafter"/>
</dbReference>
<organism evidence="3 4">
    <name type="scientific">Agaribacter marinus</name>
    <dbReference type="NCBI Taxonomy" id="1431249"/>
    <lineage>
        <taxon>Bacteria</taxon>
        <taxon>Pseudomonadati</taxon>
        <taxon>Pseudomonadota</taxon>
        <taxon>Gammaproteobacteria</taxon>
        <taxon>Alteromonadales</taxon>
        <taxon>Alteromonadaceae</taxon>
        <taxon>Agaribacter</taxon>
    </lineage>
</organism>
<dbReference type="InterPro" id="IPR029787">
    <property type="entry name" value="Nucleotide_cyclase"/>
</dbReference>
<keyword evidence="4" id="KW-1185">Reference proteome</keyword>
<dbReference type="CDD" id="cd07302">
    <property type="entry name" value="CHD"/>
    <property type="match status" value="1"/>
</dbReference>
<sequence length="359" mass="40150">MEGTLASMLIPVFVGVVLLVLFAVYSVVMTIMWLRVKQKHEFESNTIEDALKQIDKTALIQRKADEAMQLHQNFQKFVPRQFVAHFAKAGVNTLELGRADEDNVAIMFCDIRGFTSLSEKLTPQQLMNFLNSYFLRMNAPIHENNGFIDKFIGDAIMALFDNPKGTDSDKARDAISSAIGIQKALKLYNMHRDNVGYPPIRNGVGIHFGPVVIGTVGSDDRMDTTVIGDAVNVAQRIETLNDYFGSDILVSRECLELALKSSHLDYRTVENIRLKGKSVNVCVLEILSHLDENERKAKLACHTAIEEGISLRNNEKMADAAKLFSDLFAKYPDDKVIAHHYSMSQKALHSEGWDGVVSL</sequence>
<feature type="domain" description="Guanylate cyclase" evidence="2">
    <location>
        <begin position="105"/>
        <end position="238"/>
    </location>
</feature>
<dbReference type="Proteomes" id="UP001156601">
    <property type="component" value="Unassembled WGS sequence"/>
</dbReference>
<dbReference type="InterPro" id="IPR001054">
    <property type="entry name" value="A/G_cyclase"/>
</dbReference>
<dbReference type="EMBL" id="BSOT01000009">
    <property type="protein sequence ID" value="GLR72289.1"/>
    <property type="molecule type" value="Genomic_DNA"/>
</dbReference>
<evidence type="ECO:0000256" key="1">
    <source>
        <dbReference type="SAM" id="Phobius"/>
    </source>
</evidence>
<reference evidence="3" key="2">
    <citation type="submission" date="2023-01" db="EMBL/GenBank/DDBJ databases">
        <title>Draft genome sequence of Agaribacter marinus strain NBRC 110023.</title>
        <authorList>
            <person name="Sun Q."/>
            <person name="Mori K."/>
        </authorList>
    </citation>
    <scope>NUCLEOTIDE SEQUENCE</scope>
    <source>
        <strain evidence="3">NBRC 110023</strain>
    </source>
</reference>
<dbReference type="AlphaFoldDB" id="A0AA37WLB2"/>
<dbReference type="Pfam" id="PF00211">
    <property type="entry name" value="Guanylate_cyc"/>
    <property type="match status" value="1"/>
</dbReference>
<name>A0AA37WLB2_9ALTE</name>
<evidence type="ECO:0000313" key="3">
    <source>
        <dbReference type="EMBL" id="GLR72289.1"/>
    </source>
</evidence>
<keyword evidence="1" id="KW-0812">Transmembrane</keyword>
<dbReference type="PROSITE" id="PS50125">
    <property type="entry name" value="GUANYLATE_CYCLASE_2"/>
    <property type="match status" value="1"/>
</dbReference>
<keyword evidence="1" id="KW-0472">Membrane</keyword>
<protein>
    <recommendedName>
        <fullName evidence="2">Guanylate cyclase domain-containing protein</fullName>
    </recommendedName>
</protein>
<comment type="caution">
    <text evidence="3">The sequence shown here is derived from an EMBL/GenBank/DDBJ whole genome shotgun (WGS) entry which is preliminary data.</text>
</comment>
<evidence type="ECO:0000313" key="4">
    <source>
        <dbReference type="Proteomes" id="UP001156601"/>
    </source>
</evidence>
<gene>
    <name evidence="3" type="ORF">GCM10007852_31970</name>
</gene>
<dbReference type="GO" id="GO:0035556">
    <property type="term" value="P:intracellular signal transduction"/>
    <property type="evidence" value="ECO:0007669"/>
    <property type="project" value="InterPro"/>
</dbReference>
<dbReference type="PANTHER" id="PTHR43081">
    <property type="entry name" value="ADENYLATE CYCLASE, TERMINAL-DIFFERENTIATION SPECIFIC-RELATED"/>
    <property type="match status" value="1"/>
</dbReference>
<evidence type="ECO:0000259" key="2">
    <source>
        <dbReference type="PROSITE" id="PS50125"/>
    </source>
</evidence>
<keyword evidence="1" id="KW-1133">Transmembrane helix</keyword>
<dbReference type="Gene3D" id="3.30.70.1230">
    <property type="entry name" value="Nucleotide cyclase"/>
    <property type="match status" value="1"/>
</dbReference>
<dbReference type="InterPro" id="IPR050697">
    <property type="entry name" value="Adenylyl/Guanylyl_Cyclase_3/4"/>
</dbReference>
<dbReference type="GO" id="GO:0004016">
    <property type="term" value="F:adenylate cyclase activity"/>
    <property type="evidence" value="ECO:0007669"/>
    <property type="project" value="UniProtKB-ARBA"/>
</dbReference>